<keyword evidence="2" id="KW-1185">Reference proteome</keyword>
<dbReference type="AlphaFoldDB" id="A0A6N9THS2"/>
<organism evidence="1 2">
    <name type="scientific">Alteromonas genovensis</name>
    <dbReference type="NCBI Taxonomy" id="471225"/>
    <lineage>
        <taxon>Bacteria</taxon>
        <taxon>Pseudomonadati</taxon>
        <taxon>Pseudomonadota</taxon>
        <taxon>Gammaproteobacteria</taxon>
        <taxon>Alteromonadales</taxon>
        <taxon>Alteromonadaceae</taxon>
        <taxon>Alteromonas/Salinimonas group</taxon>
        <taxon>Alteromonas</taxon>
    </lineage>
</organism>
<evidence type="ECO:0008006" key="3">
    <source>
        <dbReference type="Google" id="ProtNLM"/>
    </source>
</evidence>
<proteinExistence type="predicted"/>
<evidence type="ECO:0000313" key="1">
    <source>
        <dbReference type="EMBL" id="NDW15079.1"/>
    </source>
</evidence>
<dbReference type="EMBL" id="JAAAWO010000003">
    <property type="protein sequence ID" value="NDW15079.1"/>
    <property type="molecule type" value="Genomic_DNA"/>
</dbReference>
<accession>A0A6N9THS2</accession>
<comment type="caution">
    <text evidence="1">The sequence shown here is derived from an EMBL/GenBank/DDBJ whole genome shotgun (WGS) entry which is preliminary data.</text>
</comment>
<protein>
    <recommendedName>
        <fullName evidence="3">DUF3570 domain-containing protein</fullName>
    </recommendedName>
</protein>
<sequence>MDRTLLNRLSILFSLPVMMVLLALLTSAASEESAAADTTTSADSVKFSQKLDIQLRYDNRSNRPSREQYRFRYYPSVSLSNTWSLHSFVVTGDGFSSSHNTIGSSNTNYLYARRLYARHESQYGKTEFGIIPTYKGRVSSTGLSKDGWITGFRHVRSLHNNSAIEVVVGHLVNEQANHALDIGKGNSNDNYFEVEYSARMGQRHSYEASIERMLRGDFLRAEYRFNYSSDNTLFFENVQRIDASANKFVAGMSGEFSGERVSLPYPIEYFAYYSYVDDGFGERVELTEDFLGTGHGGSVEFSSVLSRQHNTDWFVRVDTVGGVTRLLAGVKLSLNR</sequence>
<evidence type="ECO:0000313" key="2">
    <source>
        <dbReference type="Proteomes" id="UP000471381"/>
    </source>
</evidence>
<gene>
    <name evidence="1" type="ORF">GTQ48_06020</name>
</gene>
<name>A0A6N9THS2_9ALTE</name>
<reference evidence="1 2" key="1">
    <citation type="submission" date="2020-01" db="EMBL/GenBank/DDBJ databases">
        <title>Genomes of bacteria type strains.</title>
        <authorList>
            <person name="Chen J."/>
            <person name="Zhu S."/>
            <person name="Yang J."/>
        </authorList>
    </citation>
    <scope>NUCLEOTIDE SEQUENCE [LARGE SCALE GENOMIC DNA]</scope>
    <source>
        <strain evidence="1 2">LMG 24078</strain>
    </source>
</reference>
<dbReference type="RefSeq" id="WP_163105629.1">
    <property type="nucleotide sequence ID" value="NZ_JAAAWO010000003.1"/>
</dbReference>
<dbReference type="Proteomes" id="UP000471381">
    <property type="component" value="Unassembled WGS sequence"/>
</dbReference>